<feature type="region of interest" description="Disordered" evidence="1">
    <location>
        <begin position="170"/>
        <end position="225"/>
    </location>
</feature>
<evidence type="ECO:0000256" key="1">
    <source>
        <dbReference type="SAM" id="MobiDB-lite"/>
    </source>
</evidence>
<proteinExistence type="predicted"/>
<evidence type="ECO:0000259" key="2">
    <source>
        <dbReference type="Pfam" id="PF09350"/>
    </source>
</evidence>
<reference evidence="3" key="1">
    <citation type="submission" date="2022-06" db="EMBL/GenBank/DDBJ databases">
        <title>Genome Sequence of Candolleomyces eurysporus.</title>
        <authorList>
            <person name="Buettner E."/>
        </authorList>
    </citation>
    <scope>NUCLEOTIDE SEQUENCE</scope>
    <source>
        <strain evidence="3">VTCC 930004</strain>
    </source>
</reference>
<protein>
    <recommendedName>
        <fullName evidence="2">DnaJ homologue subfamily C member 28 conserved domain-containing protein</fullName>
    </recommendedName>
</protein>
<evidence type="ECO:0000313" key="4">
    <source>
        <dbReference type="Proteomes" id="UP001140091"/>
    </source>
</evidence>
<dbReference type="AlphaFoldDB" id="A0A9W8J913"/>
<organism evidence="3 4">
    <name type="scientific">Candolleomyces eurysporus</name>
    <dbReference type="NCBI Taxonomy" id="2828524"/>
    <lineage>
        <taxon>Eukaryota</taxon>
        <taxon>Fungi</taxon>
        <taxon>Dikarya</taxon>
        <taxon>Basidiomycota</taxon>
        <taxon>Agaricomycotina</taxon>
        <taxon>Agaricomycetes</taxon>
        <taxon>Agaricomycetidae</taxon>
        <taxon>Agaricales</taxon>
        <taxon>Agaricineae</taxon>
        <taxon>Psathyrellaceae</taxon>
        <taxon>Candolleomyces</taxon>
    </lineage>
</organism>
<dbReference type="OrthoDB" id="547796at2759"/>
<dbReference type="InterPro" id="IPR018961">
    <property type="entry name" value="DnaJ_homolog_subfam-C_membr-28"/>
</dbReference>
<accession>A0A9W8J913</accession>
<feature type="compositionally biased region" description="Polar residues" evidence="1">
    <location>
        <begin position="172"/>
        <end position="185"/>
    </location>
</feature>
<dbReference type="Pfam" id="PF09350">
    <property type="entry name" value="DJC28_CD"/>
    <property type="match status" value="1"/>
</dbReference>
<feature type="domain" description="DnaJ homologue subfamily C member 28 conserved" evidence="2">
    <location>
        <begin position="233"/>
        <end position="303"/>
    </location>
</feature>
<name>A0A9W8J913_9AGAR</name>
<feature type="compositionally biased region" description="Pro residues" evidence="1">
    <location>
        <begin position="115"/>
        <end position="125"/>
    </location>
</feature>
<feature type="region of interest" description="Disordered" evidence="1">
    <location>
        <begin position="50"/>
        <end position="72"/>
    </location>
</feature>
<keyword evidence="4" id="KW-1185">Reference proteome</keyword>
<feature type="non-terminal residue" evidence="3">
    <location>
        <position position="557"/>
    </location>
</feature>
<dbReference type="EMBL" id="JANBPK010000844">
    <property type="protein sequence ID" value="KAJ2930417.1"/>
    <property type="molecule type" value="Genomic_DNA"/>
</dbReference>
<dbReference type="Proteomes" id="UP001140091">
    <property type="component" value="Unassembled WGS sequence"/>
</dbReference>
<dbReference type="PANTHER" id="PTHR39394">
    <property type="entry name" value="YALI0E31793P"/>
    <property type="match status" value="1"/>
</dbReference>
<dbReference type="PANTHER" id="PTHR39394:SF1">
    <property type="entry name" value="DNAJ HOMOLOGUE SUBFAMILY C MEMBER 28 CONSERVED DOMAIN-CONTAINING PROTEIN"/>
    <property type="match status" value="1"/>
</dbReference>
<feature type="compositionally biased region" description="Gly residues" evidence="1">
    <location>
        <begin position="418"/>
        <end position="430"/>
    </location>
</feature>
<feature type="compositionally biased region" description="Basic and acidic residues" evidence="1">
    <location>
        <begin position="187"/>
        <end position="200"/>
    </location>
</feature>
<evidence type="ECO:0000313" key="3">
    <source>
        <dbReference type="EMBL" id="KAJ2930417.1"/>
    </source>
</evidence>
<comment type="caution">
    <text evidence="3">The sequence shown here is derived from an EMBL/GenBank/DDBJ whole genome shotgun (WGS) entry which is preliminary data.</text>
</comment>
<feature type="region of interest" description="Disordered" evidence="1">
    <location>
        <begin position="106"/>
        <end position="132"/>
    </location>
</feature>
<gene>
    <name evidence="3" type="ORF">H1R20_g6696</name>
</gene>
<sequence length="557" mass="61196">MSNVQRRHTEHLQYQHPNWTGDESMEDAVLRMLVDKYKPLRTGKIQTAEEKLRKSAVKSTSVPPEQQGEVEVGAVDAEVEPEDTLKADSLQATLEARLGATKISLDGTSGYTIQTPPPPRAPPKLAPSETGSWASEPLIPSSADHRPWHTTFKVPDHATLVPSVKSAAPLVSTKSKSGAGVSSQDPADPKAKMKERENMKKNMTAGRGGGSGSETVGSGRAANPQSMKGWMSLVEDRIEKARKAGAFAAVKGRGQPLARSTDEHNPFIAREEYLMNRIVQRNGAAPPWVELQTELEDAVNAFRGVLEDSWVRTASRSISSSLYPPSTGKLSLPSLDWVEKYRDRAWEEKELRYHTAAVEELNSVVRKYNGMAPYPVRRPPYSVDVERERVYKECGEKILEALRQRGKEGRLGGSETATGGGNGGSGGRAGGAEAPVVEKEGGKEWALKEMVFAAVNWVMHLGRPSSPQVIAIMSDYEYIAAGDVVAVRHGVKGNVEGLVVGSHVDYAGRQVIEVQLDGLPEVYHAWYPTVTRVRRTVYTRPTYLPARTKTIERRIYW</sequence>
<feature type="region of interest" description="Disordered" evidence="1">
    <location>
        <begin position="1"/>
        <end position="20"/>
    </location>
</feature>
<feature type="region of interest" description="Disordered" evidence="1">
    <location>
        <begin position="405"/>
        <end position="435"/>
    </location>
</feature>